<dbReference type="InterPro" id="IPR036291">
    <property type="entry name" value="NAD(P)-bd_dom_sf"/>
</dbReference>
<evidence type="ECO:0000313" key="3">
    <source>
        <dbReference type="EMBL" id="OUK03749.1"/>
    </source>
</evidence>
<comment type="caution">
    <text evidence="3">The sequence shown here is derived from an EMBL/GenBank/DDBJ whole genome shotgun (WGS) entry which is preliminary data.</text>
</comment>
<comment type="similarity">
    <text evidence="1">Belongs to the short-chain dehydrogenases/reductases (SDR) family.</text>
</comment>
<keyword evidence="2" id="KW-0560">Oxidoreductase</keyword>
<dbReference type="InterPro" id="IPR020904">
    <property type="entry name" value="Sc_DH/Rdtase_CS"/>
</dbReference>
<dbReference type="RefSeq" id="WP_086583214.1">
    <property type="nucleotide sequence ID" value="NZ_CP127854.1"/>
</dbReference>
<dbReference type="Gene3D" id="3.40.50.720">
    <property type="entry name" value="NAD(P)-binding Rossmann-like Domain"/>
    <property type="match status" value="1"/>
</dbReference>
<dbReference type="GO" id="GO:0006633">
    <property type="term" value="P:fatty acid biosynthetic process"/>
    <property type="evidence" value="ECO:0007669"/>
    <property type="project" value="TreeGrafter"/>
</dbReference>
<accession>A0A252CBM6</accession>
<dbReference type="AlphaFoldDB" id="A0A252CBM6"/>
<dbReference type="GO" id="GO:0048038">
    <property type="term" value="F:quinone binding"/>
    <property type="evidence" value="ECO:0007669"/>
    <property type="project" value="TreeGrafter"/>
</dbReference>
<dbReference type="EMBL" id="MUIZ01000007">
    <property type="protein sequence ID" value="OUK03749.1"/>
    <property type="molecule type" value="Genomic_DNA"/>
</dbReference>
<dbReference type="Pfam" id="PF13561">
    <property type="entry name" value="adh_short_C2"/>
    <property type="match status" value="1"/>
</dbReference>
<dbReference type="PROSITE" id="PS00061">
    <property type="entry name" value="ADH_SHORT"/>
    <property type="match status" value="1"/>
</dbReference>
<organism evidence="3 4">
    <name type="scientific">Lactococcus petauri</name>
    <dbReference type="NCBI Taxonomy" id="1940789"/>
    <lineage>
        <taxon>Bacteria</taxon>
        <taxon>Bacillati</taxon>
        <taxon>Bacillota</taxon>
        <taxon>Bacilli</taxon>
        <taxon>Lactobacillales</taxon>
        <taxon>Streptococcaceae</taxon>
        <taxon>Lactococcus</taxon>
    </lineage>
</organism>
<evidence type="ECO:0000313" key="4">
    <source>
        <dbReference type="Proteomes" id="UP000194606"/>
    </source>
</evidence>
<sequence length="240" mass="26148">MKVAIVTGGTRGIGRAISIELSKEGYKVIAIYQGNDTAAQSLVDDYPSIDIQKCDISDEKLIEKTIKSIFETYGQIDCLVNNAGITKDGYFLMMSSEKWENIININILGMVNVSKAVLRYMKIKKNGGKIINISSTSGVAGQVGQTNYSATKGAIISLSKSLAKEFAPDNINVNCVSPGFIDTDMTSGIKNKQQIMENLIPLHRFGKPEEVAWLVAFLSSEKSNYITGKNFVIDGGMIND</sequence>
<gene>
    <name evidence="3" type="ORF">BZZ03_10185</name>
</gene>
<dbReference type="Proteomes" id="UP000194606">
    <property type="component" value="Unassembled WGS sequence"/>
</dbReference>
<dbReference type="PRINTS" id="PR00081">
    <property type="entry name" value="GDHRDH"/>
</dbReference>
<dbReference type="GO" id="GO:0016616">
    <property type="term" value="F:oxidoreductase activity, acting on the CH-OH group of donors, NAD or NADP as acceptor"/>
    <property type="evidence" value="ECO:0007669"/>
    <property type="project" value="TreeGrafter"/>
</dbReference>
<dbReference type="PANTHER" id="PTHR42760">
    <property type="entry name" value="SHORT-CHAIN DEHYDROGENASES/REDUCTASES FAMILY MEMBER"/>
    <property type="match status" value="1"/>
</dbReference>
<proteinExistence type="inferred from homology"/>
<dbReference type="NCBIfam" id="NF009466">
    <property type="entry name" value="PRK12826.1-2"/>
    <property type="match status" value="1"/>
</dbReference>
<protein>
    <submittedName>
        <fullName evidence="3">3-oxoacyl-ACP reductase</fullName>
    </submittedName>
</protein>
<dbReference type="SUPFAM" id="SSF51735">
    <property type="entry name" value="NAD(P)-binding Rossmann-fold domains"/>
    <property type="match status" value="1"/>
</dbReference>
<reference evidence="3 4" key="1">
    <citation type="submission" date="2017-02" db="EMBL/GenBank/DDBJ databases">
        <authorList>
            <person name="Peterson S.W."/>
        </authorList>
    </citation>
    <scope>NUCLEOTIDE SEQUENCE [LARGE SCALE GENOMIC DNA]</scope>
    <source>
        <strain evidence="3">159469</strain>
    </source>
</reference>
<dbReference type="PANTHER" id="PTHR42760:SF133">
    <property type="entry name" value="3-OXOACYL-[ACYL-CARRIER-PROTEIN] REDUCTASE"/>
    <property type="match status" value="1"/>
</dbReference>
<dbReference type="PRINTS" id="PR00080">
    <property type="entry name" value="SDRFAMILY"/>
</dbReference>
<dbReference type="InterPro" id="IPR002347">
    <property type="entry name" value="SDR_fam"/>
</dbReference>
<name>A0A252CBM6_9LACT</name>
<evidence type="ECO:0000256" key="1">
    <source>
        <dbReference type="ARBA" id="ARBA00006484"/>
    </source>
</evidence>
<evidence type="ECO:0000256" key="2">
    <source>
        <dbReference type="ARBA" id="ARBA00023002"/>
    </source>
</evidence>
<dbReference type="FunFam" id="3.40.50.720:FF:000173">
    <property type="entry name" value="3-oxoacyl-[acyl-carrier protein] reductase"/>
    <property type="match status" value="1"/>
</dbReference>